<dbReference type="PRINTS" id="PR00007">
    <property type="entry name" value="COMPLEMNTC1Q"/>
</dbReference>
<dbReference type="GO" id="GO:0005576">
    <property type="term" value="C:extracellular region"/>
    <property type="evidence" value="ECO:0007669"/>
    <property type="project" value="UniProtKB-SubCell"/>
</dbReference>
<accession>A0A2G8LHQ4</accession>
<feature type="region of interest" description="Disordered" evidence="4">
    <location>
        <begin position="1"/>
        <end position="67"/>
    </location>
</feature>
<gene>
    <name evidence="6" type="ORF">BSL78_03242</name>
</gene>
<evidence type="ECO:0000256" key="3">
    <source>
        <dbReference type="ARBA" id="ARBA00023119"/>
    </source>
</evidence>
<sequence>MDPWFSRPRGMPGPPGIPGYSGMNGHNGEPGLCTCLKGPKGYSGPMEEKGTGASGENGEPGEPGADAVCDAQLCRDSAVRSAPSDTDQSDGGTRDRKRNFSAFSVSRFGTAEALVDTEIITWDHEFSNVGGDFSPETGIFNCSIAGFYFFTFHIYKSSSANYPMVRLMLNGEVQVSIIDADYWDSEDSSSNSVILELSVGDIIWLDLYEGRVLHSSYYRYTTFSGTLLHAR</sequence>
<proteinExistence type="predicted"/>
<dbReference type="Pfam" id="PF00386">
    <property type="entry name" value="C1q"/>
    <property type="match status" value="1"/>
</dbReference>
<dbReference type="InterPro" id="IPR001073">
    <property type="entry name" value="C1q_dom"/>
</dbReference>
<dbReference type="InterPro" id="IPR050392">
    <property type="entry name" value="Collagen/C1q_domain"/>
</dbReference>
<comment type="subcellular location">
    <subcellularLocation>
        <location evidence="1">Secreted</location>
    </subcellularLocation>
</comment>
<reference evidence="6 7" key="1">
    <citation type="journal article" date="2017" name="PLoS Biol.">
        <title>The sea cucumber genome provides insights into morphological evolution and visceral regeneration.</title>
        <authorList>
            <person name="Zhang X."/>
            <person name="Sun L."/>
            <person name="Yuan J."/>
            <person name="Sun Y."/>
            <person name="Gao Y."/>
            <person name="Zhang L."/>
            <person name="Li S."/>
            <person name="Dai H."/>
            <person name="Hamel J.F."/>
            <person name="Liu C."/>
            <person name="Yu Y."/>
            <person name="Liu S."/>
            <person name="Lin W."/>
            <person name="Guo K."/>
            <person name="Jin S."/>
            <person name="Xu P."/>
            <person name="Storey K.B."/>
            <person name="Huan P."/>
            <person name="Zhang T."/>
            <person name="Zhou Y."/>
            <person name="Zhang J."/>
            <person name="Lin C."/>
            <person name="Li X."/>
            <person name="Xing L."/>
            <person name="Huo D."/>
            <person name="Sun M."/>
            <person name="Wang L."/>
            <person name="Mercier A."/>
            <person name="Li F."/>
            <person name="Yang H."/>
            <person name="Xiang J."/>
        </authorList>
    </citation>
    <scope>NUCLEOTIDE SEQUENCE [LARGE SCALE GENOMIC DNA]</scope>
    <source>
        <strain evidence="6">Shaxun</strain>
        <tissue evidence="6">Muscle</tissue>
    </source>
</reference>
<dbReference type="EMBL" id="MRZV01000073">
    <property type="protein sequence ID" value="PIK59787.1"/>
    <property type="molecule type" value="Genomic_DNA"/>
</dbReference>
<dbReference type="GO" id="GO:0005581">
    <property type="term" value="C:collagen trimer"/>
    <property type="evidence" value="ECO:0007669"/>
    <property type="project" value="UniProtKB-KW"/>
</dbReference>
<dbReference type="SUPFAM" id="SSF49842">
    <property type="entry name" value="TNF-like"/>
    <property type="match status" value="1"/>
</dbReference>
<organism evidence="6 7">
    <name type="scientific">Stichopus japonicus</name>
    <name type="common">Sea cucumber</name>
    <dbReference type="NCBI Taxonomy" id="307972"/>
    <lineage>
        <taxon>Eukaryota</taxon>
        <taxon>Metazoa</taxon>
        <taxon>Echinodermata</taxon>
        <taxon>Eleutherozoa</taxon>
        <taxon>Echinozoa</taxon>
        <taxon>Holothuroidea</taxon>
        <taxon>Aspidochirotacea</taxon>
        <taxon>Aspidochirotida</taxon>
        <taxon>Stichopodidae</taxon>
        <taxon>Apostichopus</taxon>
    </lineage>
</organism>
<dbReference type="InterPro" id="IPR008983">
    <property type="entry name" value="Tumour_necrosis_fac-like_dom"/>
</dbReference>
<dbReference type="Gene3D" id="2.60.120.40">
    <property type="match status" value="1"/>
</dbReference>
<evidence type="ECO:0000256" key="2">
    <source>
        <dbReference type="ARBA" id="ARBA00022525"/>
    </source>
</evidence>
<comment type="caution">
    <text evidence="6">The sequence shown here is derived from an EMBL/GenBank/DDBJ whole genome shotgun (WGS) entry which is preliminary data.</text>
</comment>
<name>A0A2G8LHQ4_STIJA</name>
<dbReference type="PROSITE" id="PS50871">
    <property type="entry name" value="C1Q"/>
    <property type="match status" value="1"/>
</dbReference>
<keyword evidence="3 6" id="KW-0176">Collagen</keyword>
<keyword evidence="2" id="KW-0964">Secreted</keyword>
<evidence type="ECO:0000259" key="5">
    <source>
        <dbReference type="PROSITE" id="PS50871"/>
    </source>
</evidence>
<dbReference type="Proteomes" id="UP000230750">
    <property type="component" value="Unassembled WGS sequence"/>
</dbReference>
<protein>
    <submittedName>
        <fullName evidence="6">Putative collagen alpha-1(X) chain</fullName>
    </submittedName>
</protein>
<feature type="compositionally biased region" description="Low complexity" evidence="4">
    <location>
        <begin position="1"/>
        <end position="10"/>
    </location>
</feature>
<dbReference type="SMART" id="SM00110">
    <property type="entry name" value="C1Q"/>
    <property type="match status" value="1"/>
</dbReference>
<dbReference type="PANTHER" id="PTHR15427">
    <property type="entry name" value="EMILIN ELASTIN MICROFIBRIL INTERFACE-LOCATED PROTEIN ELASTIN MICROFIBRIL INTERFACER"/>
    <property type="match status" value="1"/>
</dbReference>
<dbReference type="PANTHER" id="PTHR15427:SF52">
    <property type="entry name" value="C1Q DOMAIN-CONTAINING PROTEIN"/>
    <property type="match status" value="1"/>
</dbReference>
<keyword evidence="7" id="KW-1185">Reference proteome</keyword>
<evidence type="ECO:0000256" key="1">
    <source>
        <dbReference type="ARBA" id="ARBA00004613"/>
    </source>
</evidence>
<evidence type="ECO:0000256" key="4">
    <source>
        <dbReference type="SAM" id="MobiDB-lite"/>
    </source>
</evidence>
<evidence type="ECO:0000313" key="7">
    <source>
        <dbReference type="Proteomes" id="UP000230750"/>
    </source>
</evidence>
<dbReference type="OrthoDB" id="6090657at2759"/>
<dbReference type="STRING" id="307972.A0A2G8LHQ4"/>
<dbReference type="AlphaFoldDB" id="A0A2G8LHQ4"/>
<evidence type="ECO:0000313" key="6">
    <source>
        <dbReference type="EMBL" id="PIK59787.1"/>
    </source>
</evidence>
<feature type="domain" description="C1q" evidence="5">
    <location>
        <begin position="96"/>
        <end position="231"/>
    </location>
</feature>